<comment type="caution">
    <text evidence="1">The sequence shown here is derived from an EMBL/GenBank/DDBJ whole genome shotgun (WGS) entry which is preliminary data.</text>
</comment>
<protein>
    <submittedName>
        <fullName evidence="1">6401_t:CDS:1</fullName>
    </submittedName>
</protein>
<keyword evidence="2" id="KW-1185">Reference proteome</keyword>
<reference evidence="1 2" key="1">
    <citation type="submission" date="2021-06" db="EMBL/GenBank/DDBJ databases">
        <authorList>
            <person name="Kallberg Y."/>
            <person name="Tangrot J."/>
            <person name="Rosling A."/>
        </authorList>
    </citation>
    <scope>NUCLEOTIDE SEQUENCE [LARGE SCALE GENOMIC DNA]</scope>
    <source>
        <strain evidence="1 2">120-4 pot B 10/14</strain>
    </source>
</reference>
<sequence length="78" mass="8929">SKVETNNGESGAIDKGVLEEMKSLLHEFEGVETELVKNDNKYQRYRKSEYSIRIIHTCQVIIAEFFSWAESGAKDLSM</sequence>
<feature type="non-terminal residue" evidence="1">
    <location>
        <position position="78"/>
    </location>
</feature>
<name>A0ABN7X9F2_GIGMA</name>
<dbReference type="Proteomes" id="UP000789901">
    <property type="component" value="Unassembled WGS sequence"/>
</dbReference>
<evidence type="ECO:0000313" key="1">
    <source>
        <dbReference type="EMBL" id="CAG8849715.1"/>
    </source>
</evidence>
<dbReference type="EMBL" id="CAJVQB010097593">
    <property type="protein sequence ID" value="CAG8849715.1"/>
    <property type="molecule type" value="Genomic_DNA"/>
</dbReference>
<evidence type="ECO:0000313" key="2">
    <source>
        <dbReference type="Proteomes" id="UP000789901"/>
    </source>
</evidence>
<organism evidence="1 2">
    <name type="scientific">Gigaspora margarita</name>
    <dbReference type="NCBI Taxonomy" id="4874"/>
    <lineage>
        <taxon>Eukaryota</taxon>
        <taxon>Fungi</taxon>
        <taxon>Fungi incertae sedis</taxon>
        <taxon>Mucoromycota</taxon>
        <taxon>Glomeromycotina</taxon>
        <taxon>Glomeromycetes</taxon>
        <taxon>Diversisporales</taxon>
        <taxon>Gigasporaceae</taxon>
        <taxon>Gigaspora</taxon>
    </lineage>
</organism>
<feature type="non-terminal residue" evidence="1">
    <location>
        <position position="1"/>
    </location>
</feature>
<proteinExistence type="predicted"/>
<accession>A0ABN7X9F2</accession>
<gene>
    <name evidence="1" type="ORF">GMARGA_LOCUS39844</name>
</gene>